<sequence>MGEQLGCSRHRGPGDECRTPGGLRQITANRRLEPEERCLDSGDRCQELWRDVGEHLFLAFLCLLSGTRDGDWRRSEVGAGSMLCTEATVLGAESDLVGSEAGARANSIRSARRRMSHSFLVHGLKLLQMQHYSLIRHTTAGMEPAQITAAVMSIVNISCIILQYVQNQTL</sequence>
<dbReference type="Proteomes" id="UP000031443">
    <property type="component" value="Unassembled WGS sequence"/>
</dbReference>
<name>M7BDD6_CHEMY</name>
<dbReference type="AlphaFoldDB" id="M7BDD6"/>
<gene>
    <name evidence="2" type="ORF">UY3_12712</name>
</gene>
<evidence type="ECO:0000256" key="1">
    <source>
        <dbReference type="SAM" id="MobiDB-lite"/>
    </source>
</evidence>
<protein>
    <submittedName>
        <fullName evidence="2">Uncharacterized protein</fullName>
    </submittedName>
</protein>
<proteinExistence type="predicted"/>
<keyword evidence="3" id="KW-1185">Reference proteome</keyword>
<evidence type="ECO:0000313" key="2">
    <source>
        <dbReference type="EMBL" id="EMP30158.1"/>
    </source>
</evidence>
<reference evidence="3" key="1">
    <citation type="journal article" date="2013" name="Nat. Genet.">
        <title>The draft genomes of soft-shell turtle and green sea turtle yield insights into the development and evolution of the turtle-specific body plan.</title>
        <authorList>
            <person name="Wang Z."/>
            <person name="Pascual-Anaya J."/>
            <person name="Zadissa A."/>
            <person name="Li W."/>
            <person name="Niimura Y."/>
            <person name="Huang Z."/>
            <person name="Li C."/>
            <person name="White S."/>
            <person name="Xiong Z."/>
            <person name="Fang D."/>
            <person name="Wang B."/>
            <person name="Ming Y."/>
            <person name="Chen Y."/>
            <person name="Zheng Y."/>
            <person name="Kuraku S."/>
            <person name="Pignatelli M."/>
            <person name="Herrero J."/>
            <person name="Beal K."/>
            <person name="Nozawa M."/>
            <person name="Li Q."/>
            <person name="Wang J."/>
            <person name="Zhang H."/>
            <person name="Yu L."/>
            <person name="Shigenobu S."/>
            <person name="Wang J."/>
            <person name="Liu J."/>
            <person name="Flicek P."/>
            <person name="Searle S."/>
            <person name="Wang J."/>
            <person name="Kuratani S."/>
            <person name="Yin Y."/>
            <person name="Aken B."/>
            <person name="Zhang G."/>
            <person name="Irie N."/>
        </authorList>
    </citation>
    <scope>NUCLEOTIDE SEQUENCE [LARGE SCALE GENOMIC DNA]</scope>
</reference>
<accession>M7BDD6</accession>
<feature type="region of interest" description="Disordered" evidence="1">
    <location>
        <begin position="1"/>
        <end position="22"/>
    </location>
</feature>
<evidence type="ECO:0000313" key="3">
    <source>
        <dbReference type="Proteomes" id="UP000031443"/>
    </source>
</evidence>
<dbReference type="EMBL" id="KB551459">
    <property type="protein sequence ID" value="EMP30158.1"/>
    <property type="molecule type" value="Genomic_DNA"/>
</dbReference>
<organism evidence="2 3">
    <name type="scientific">Chelonia mydas</name>
    <name type="common">Green sea-turtle</name>
    <name type="synonym">Chelonia agassizi</name>
    <dbReference type="NCBI Taxonomy" id="8469"/>
    <lineage>
        <taxon>Eukaryota</taxon>
        <taxon>Metazoa</taxon>
        <taxon>Chordata</taxon>
        <taxon>Craniata</taxon>
        <taxon>Vertebrata</taxon>
        <taxon>Euteleostomi</taxon>
        <taxon>Archelosauria</taxon>
        <taxon>Testudinata</taxon>
        <taxon>Testudines</taxon>
        <taxon>Cryptodira</taxon>
        <taxon>Durocryptodira</taxon>
        <taxon>Americhelydia</taxon>
        <taxon>Chelonioidea</taxon>
        <taxon>Cheloniidae</taxon>
        <taxon>Chelonia</taxon>
    </lineage>
</organism>